<protein>
    <recommendedName>
        <fullName evidence="3">F-box domain-containing protein</fullName>
    </recommendedName>
</protein>
<organism evidence="1 2">
    <name type="scientific">Linnemannia gamsii</name>
    <dbReference type="NCBI Taxonomy" id="64522"/>
    <lineage>
        <taxon>Eukaryota</taxon>
        <taxon>Fungi</taxon>
        <taxon>Fungi incertae sedis</taxon>
        <taxon>Mucoromycota</taxon>
        <taxon>Mortierellomycotina</taxon>
        <taxon>Mortierellomycetes</taxon>
        <taxon>Mortierellales</taxon>
        <taxon>Mortierellaceae</taxon>
        <taxon>Linnemannia</taxon>
    </lineage>
</organism>
<accession>A0ABQ7K0I3</accession>
<dbReference type="Proteomes" id="UP001194696">
    <property type="component" value="Unassembled WGS sequence"/>
</dbReference>
<evidence type="ECO:0000313" key="2">
    <source>
        <dbReference type="Proteomes" id="UP001194696"/>
    </source>
</evidence>
<dbReference type="InterPro" id="IPR032675">
    <property type="entry name" value="LRR_dom_sf"/>
</dbReference>
<dbReference type="SUPFAM" id="SSF52058">
    <property type="entry name" value="L domain-like"/>
    <property type="match status" value="1"/>
</dbReference>
<sequence length="700" mass="79712">MPSTFPLPLECLDIILRLIASQRETAHLLARLLRVNKYVCNATLPILYKNPFENINFRYGLPSARIEMVEIAFRRLALTLLLSIPLEDSQHHNPALTDILRAAYFPTREPVPDLRRPFIPYHSFITDVVITVADTASVHDIPFHGPLLATFPNYIEHLSQPQVRETVAAAAQTGSLIISGKLIEYFRPAGHILRKDFTWILCTTNAEHIRSVVIPLSDILRYFSLIGRFKTLSNITFSFNPRLQLNERMRSRLSPQQLQILDRQMNDQTQHLDEMIRFVQELRQRHPHILRVAACTSPGNHRDVFPENYQAQLLQCLPPLNSPSFVNKDNWLQFIAKIQETNLSRIKVLLQERPFCDVNHLKRLAQREAFLHQCRSLDSIHISSWSEDLFQWAVDERRNGLLGIAAGRKPTTPPPVPLRIANINYGPKSDGRQVDDLMFGFSETLESLDITSDVYQHYVIPIHDDLLPDFKVGSRGGDVALYCELARLTRFTISTSEHLLRIESSFLCRLPSLEYLVLKDTRKTYSVNGVTYWSPTLGTLPRLAHIALEGTPAISFHPDALHHTPNLAHLHLGLLAAPTSHIFIPPAEDLDNVGQVEDGAVSQISTPTPIPTLQQPTRPIWVWDWELRKLETLKLNSAFAYKFQFRMLEKTPNLKVLSLNIHTYARQHARTIYLNDLRLVSTSMAATTLVSSPPADTVVP</sequence>
<dbReference type="EMBL" id="JAAAIM010000374">
    <property type="protein sequence ID" value="KAG0288994.1"/>
    <property type="molecule type" value="Genomic_DNA"/>
</dbReference>
<dbReference type="Gene3D" id="3.80.10.10">
    <property type="entry name" value="Ribonuclease Inhibitor"/>
    <property type="match status" value="1"/>
</dbReference>
<evidence type="ECO:0008006" key="3">
    <source>
        <dbReference type="Google" id="ProtNLM"/>
    </source>
</evidence>
<keyword evidence="2" id="KW-1185">Reference proteome</keyword>
<reference evidence="1 2" key="1">
    <citation type="journal article" date="2020" name="Fungal Divers.">
        <title>Resolving the Mortierellaceae phylogeny through synthesis of multi-gene phylogenetics and phylogenomics.</title>
        <authorList>
            <person name="Vandepol N."/>
            <person name="Liber J."/>
            <person name="Desiro A."/>
            <person name="Na H."/>
            <person name="Kennedy M."/>
            <person name="Barry K."/>
            <person name="Grigoriev I.V."/>
            <person name="Miller A.N."/>
            <person name="O'Donnell K."/>
            <person name="Stajich J.E."/>
            <person name="Bonito G."/>
        </authorList>
    </citation>
    <scope>NUCLEOTIDE SEQUENCE [LARGE SCALE GENOMIC DNA]</scope>
    <source>
        <strain evidence="1 2">AD045</strain>
    </source>
</reference>
<name>A0ABQ7K0I3_9FUNG</name>
<comment type="caution">
    <text evidence="1">The sequence shown here is derived from an EMBL/GenBank/DDBJ whole genome shotgun (WGS) entry which is preliminary data.</text>
</comment>
<gene>
    <name evidence="1" type="ORF">BGZ96_007326</name>
</gene>
<evidence type="ECO:0000313" key="1">
    <source>
        <dbReference type="EMBL" id="KAG0288994.1"/>
    </source>
</evidence>
<proteinExistence type="predicted"/>